<evidence type="ECO:0000313" key="2">
    <source>
        <dbReference type="EMBL" id="KAF9980191.1"/>
    </source>
</evidence>
<comment type="caution">
    <text evidence="2">The sequence shown here is derived from an EMBL/GenBank/DDBJ whole genome shotgun (WGS) entry which is preliminary data.</text>
</comment>
<dbReference type="Proteomes" id="UP000749646">
    <property type="component" value="Unassembled WGS sequence"/>
</dbReference>
<keyword evidence="1" id="KW-0175">Coiled coil</keyword>
<evidence type="ECO:0000256" key="1">
    <source>
        <dbReference type="SAM" id="Coils"/>
    </source>
</evidence>
<organism evidence="2 3">
    <name type="scientific">Modicella reniformis</name>
    <dbReference type="NCBI Taxonomy" id="1440133"/>
    <lineage>
        <taxon>Eukaryota</taxon>
        <taxon>Fungi</taxon>
        <taxon>Fungi incertae sedis</taxon>
        <taxon>Mucoromycota</taxon>
        <taxon>Mortierellomycotina</taxon>
        <taxon>Mortierellomycetes</taxon>
        <taxon>Mortierellales</taxon>
        <taxon>Mortierellaceae</taxon>
        <taxon>Modicella</taxon>
    </lineage>
</organism>
<accession>A0A9P6JIN4</accession>
<keyword evidence="3" id="KW-1185">Reference proteome</keyword>
<feature type="coiled-coil region" evidence="1">
    <location>
        <begin position="147"/>
        <end position="181"/>
    </location>
</feature>
<name>A0A9P6JIN4_9FUNG</name>
<dbReference type="AlphaFoldDB" id="A0A9P6JIN4"/>
<sequence>MKEPPENNPTVLNSEHHHTTHSSLWVHLAVHDYVIGHEQEDPTPTPAFQVKPTPTTERELVVRRTDKWEEAKKKTDHCVTLVPFHKGIAESQASGSPQKQHMKDQGFIVISDHIFAEDLSPPTVSKLPARNECLHDTPQLAFCLNLLKAAQSTNNILESDARNWKQTVEKDEEEQERLKMLATDVIRAYKRDELKDAKAVAE</sequence>
<proteinExistence type="predicted"/>
<reference evidence="2" key="1">
    <citation type="journal article" date="2020" name="Fungal Divers.">
        <title>Resolving the Mortierellaceae phylogeny through synthesis of multi-gene phylogenetics and phylogenomics.</title>
        <authorList>
            <person name="Vandepol N."/>
            <person name="Liber J."/>
            <person name="Desiro A."/>
            <person name="Na H."/>
            <person name="Kennedy M."/>
            <person name="Barry K."/>
            <person name="Grigoriev I.V."/>
            <person name="Miller A.N."/>
            <person name="O'Donnell K."/>
            <person name="Stajich J.E."/>
            <person name="Bonito G."/>
        </authorList>
    </citation>
    <scope>NUCLEOTIDE SEQUENCE</scope>
    <source>
        <strain evidence="2">MES-2147</strain>
    </source>
</reference>
<dbReference type="EMBL" id="JAAAHW010003889">
    <property type="protein sequence ID" value="KAF9980191.1"/>
    <property type="molecule type" value="Genomic_DNA"/>
</dbReference>
<feature type="non-terminal residue" evidence="2">
    <location>
        <position position="1"/>
    </location>
</feature>
<gene>
    <name evidence="2" type="ORF">BGZ65_005431</name>
</gene>
<evidence type="ECO:0000313" key="3">
    <source>
        <dbReference type="Proteomes" id="UP000749646"/>
    </source>
</evidence>
<protein>
    <submittedName>
        <fullName evidence="2">Uncharacterized protein</fullName>
    </submittedName>
</protein>